<dbReference type="AlphaFoldDB" id="A0A5K3FT03"/>
<dbReference type="PANTHER" id="PTHR48421">
    <property type="entry name" value="MYCBP-ASSOCIATED PROTEIN"/>
    <property type="match status" value="1"/>
</dbReference>
<dbReference type="InterPro" id="IPR013783">
    <property type="entry name" value="Ig-like_fold"/>
</dbReference>
<dbReference type="Pfam" id="PF14646">
    <property type="entry name" value="MYCBPAP"/>
    <property type="match status" value="1"/>
</dbReference>
<sequence length="546" mass="63459">MFCLTILGLMMTKLNCRIKFNKLLDGDELVQRSRSADVQHYAPCHEVKYYQQKHAVSKEKYPLMWNKWAHKHAWHLVEPNKKVQPKHELSGMQKEMERSFVNRLFSNSSPTRNRTINATPRPDRLSVQLVNMDDDDGVREITDSSCDTDASSSLTPRETVDQLVEEEYGGPSLLVNDMLIPRLTHKMTSCQTLCSPVYELCFQSSSADPSHQQVRLRNNGTECLIYSWKKIDKNIFASLLPQEESCFYFNNSVGVIEPGESKALHVSFQSFNEGLYTETWVLCTEPSLLGPGSSIMFEFQGIAYWPITHQNYEWRKCQFERKIEIEINMRMATEIVDDVITMLPQSEQKFRPPGYVMSDVGIHEKQNSKETFALNHEGLYKCGDSGNLLRCPTDGSDQFTFLPSLLKMSQFEMKTHLCRTVLLKCVWKSYRMCSILNDELYLRPPQWIPHLVIPWKQLRKILQAERDTCRSMSLFWRIVSTHLPQLTSVVSLNRDKIVKSTVETRFYSPFMHKRWQNFSNLVTWHHLADAAEEIVDILASQWNKNT</sequence>
<evidence type="ECO:0000313" key="1">
    <source>
        <dbReference type="WBParaSite" id="MCU_011403-RA"/>
    </source>
</evidence>
<dbReference type="WBParaSite" id="MCU_011403-RA">
    <property type="protein sequence ID" value="MCU_011403-RA"/>
    <property type="gene ID" value="MCU_011403"/>
</dbReference>
<accession>A0A5K3FT03</accession>
<protein>
    <submittedName>
        <fullName evidence="1">CUB domain-containing protein</fullName>
    </submittedName>
</protein>
<proteinExistence type="predicted"/>
<dbReference type="Gene3D" id="2.60.40.10">
    <property type="entry name" value="Immunoglobulins"/>
    <property type="match status" value="1"/>
</dbReference>
<organism evidence="1">
    <name type="scientific">Mesocestoides corti</name>
    <name type="common">Flatworm</name>
    <dbReference type="NCBI Taxonomy" id="53468"/>
    <lineage>
        <taxon>Eukaryota</taxon>
        <taxon>Metazoa</taxon>
        <taxon>Spiralia</taxon>
        <taxon>Lophotrochozoa</taxon>
        <taxon>Platyhelminthes</taxon>
        <taxon>Cestoda</taxon>
        <taxon>Eucestoda</taxon>
        <taxon>Cyclophyllidea</taxon>
        <taxon>Mesocestoididae</taxon>
        <taxon>Mesocestoides</taxon>
    </lineage>
</organism>
<reference evidence="1" key="1">
    <citation type="submission" date="2019-11" db="UniProtKB">
        <authorList>
            <consortium name="WormBaseParasite"/>
        </authorList>
    </citation>
    <scope>IDENTIFICATION</scope>
</reference>
<dbReference type="InterPro" id="IPR032707">
    <property type="entry name" value="MYCBPAP"/>
</dbReference>
<dbReference type="PANTHER" id="PTHR48421:SF1">
    <property type="entry name" value="MYCBP-ASSOCIATED PROTEIN"/>
    <property type="match status" value="1"/>
</dbReference>
<name>A0A5K3FT03_MESCO</name>